<gene>
    <name evidence="5" type="ORF">WHR41_03569</name>
</gene>
<feature type="domain" description="Agd3 deacetylase" evidence="2">
    <location>
        <begin position="264"/>
        <end position="630"/>
    </location>
</feature>
<feature type="signal peptide" evidence="1">
    <location>
        <begin position="1"/>
        <end position="26"/>
    </location>
</feature>
<comment type="caution">
    <text evidence="5">The sequence shown here is derived from an EMBL/GenBank/DDBJ whole genome shotgun (WGS) entry which is preliminary data.</text>
</comment>
<protein>
    <recommendedName>
        <fullName evidence="7">Extracellular serine-rich protein</fullName>
    </recommendedName>
</protein>
<dbReference type="AlphaFoldDB" id="A0AB34KRJ8"/>
<keyword evidence="1" id="KW-0732">Signal</keyword>
<evidence type="ECO:0000259" key="2">
    <source>
        <dbReference type="Pfam" id="PF25115"/>
    </source>
</evidence>
<accession>A0AB34KRJ8</accession>
<dbReference type="InterPro" id="IPR056825">
    <property type="entry name" value="Agd3_C"/>
</dbReference>
<sequence length="705" mass="76003">MPAMSTLRKLAATFVALASVAGTANAAVAGGSVSSTILILAAEGDASYSATSGFDAYGIPYQLVSVPQAGVTLPTLNSTATSGNYGGIVILADVSYNYGGSYRSALTQDNYNALYAYQLAFGVRMVLLDTYPDVPTGTTAVTASDGSVGCCGDNVEQLLSFTNTTSFATANLKSGATVSTKNLYHYPAKVADTKTTWAIAQFAKSGNFASSSVAGVVNNFSGREQMAFFIGFATQWSATSNFIQHAYIHWITRGLFTGSRKVYLGTQIDDMHLVTDIYYPAGKTYRVVPNDLSPHISWMKSVNSRLNAGSNYFVEIGHNGNGDIINSTNTGYFLDNDPCVPVDAVYYDSPIVSPDLEYMKPSGAGIDMWPSEFVNYSWSLACCKLDKLATWFMTAANRDAFAHLSHTFTHLNLNNATYHDASREIFFNQAWMKQVGISAGKFSASGLIPPAITGMHNGDVIKAWLDNGITNVVGDNSRPVLMNPTNVHYLLHSTVASNGQTGLNIIPRWPTAIYYDCDTQACTTQEWTDYSRGTGKFADLLTFEKDTTIRYLLGLRKDPYMFHQANMRATGVGSYKVGSQTVNSLLQIWVETVVQEFVRLTNWPLVTLKHDDIAKVFLDREARDACKPALTYSYSADGKSITGVTVSTNGNTCSVPIPVTFPGTASVSSGGSASSDKLGSDPLIMWATMSGQPVKFNLGSAVRLP</sequence>
<dbReference type="RefSeq" id="XP_069230813.1">
    <property type="nucleotide sequence ID" value="XM_069372175.1"/>
</dbReference>
<dbReference type="PANTHER" id="PTHR31002:SF34">
    <property type="entry name" value="CELL WALL PROTEIN CWP1-RELATED"/>
    <property type="match status" value="1"/>
</dbReference>
<dbReference type="GeneID" id="96005013"/>
<organism evidence="5 6">
    <name type="scientific">Cladosporium halotolerans</name>
    <dbReference type="NCBI Taxonomy" id="1052096"/>
    <lineage>
        <taxon>Eukaryota</taxon>
        <taxon>Fungi</taxon>
        <taxon>Dikarya</taxon>
        <taxon>Ascomycota</taxon>
        <taxon>Pezizomycotina</taxon>
        <taxon>Dothideomycetes</taxon>
        <taxon>Dothideomycetidae</taxon>
        <taxon>Cladosporiales</taxon>
        <taxon>Cladosporiaceae</taxon>
        <taxon>Cladosporium</taxon>
    </lineage>
</organism>
<dbReference type="EMBL" id="JAAQHG020000009">
    <property type="protein sequence ID" value="KAL1587708.1"/>
    <property type="molecule type" value="Genomic_DNA"/>
</dbReference>
<evidence type="ECO:0000259" key="4">
    <source>
        <dbReference type="Pfam" id="PF25117"/>
    </source>
</evidence>
<evidence type="ECO:0000313" key="6">
    <source>
        <dbReference type="Proteomes" id="UP000803884"/>
    </source>
</evidence>
<evidence type="ECO:0008006" key="7">
    <source>
        <dbReference type="Google" id="ProtNLM"/>
    </source>
</evidence>
<feature type="chain" id="PRO_5044281703" description="Extracellular serine-rich protein" evidence="1">
    <location>
        <begin position="27"/>
        <end position="705"/>
    </location>
</feature>
<dbReference type="Pfam" id="PF25117">
    <property type="entry name" value="Agd3_C"/>
    <property type="match status" value="1"/>
</dbReference>
<dbReference type="Pfam" id="PF25115">
    <property type="entry name" value="Agd3_CE"/>
    <property type="match status" value="1"/>
</dbReference>
<evidence type="ECO:0000313" key="5">
    <source>
        <dbReference type="EMBL" id="KAL1587708.1"/>
    </source>
</evidence>
<evidence type="ECO:0000259" key="3">
    <source>
        <dbReference type="Pfam" id="PF25116"/>
    </source>
</evidence>
<evidence type="ECO:0000256" key="1">
    <source>
        <dbReference type="SAM" id="SignalP"/>
    </source>
</evidence>
<dbReference type="Pfam" id="PF25116">
    <property type="entry name" value="CBM87_Agd3"/>
    <property type="match status" value="1"/>
</dbReference>
<keyword evidence="6" id="KW-1185">Reference proteome</keyword>
<proteinExistence type="predicted"/>
<dbReference type="InterPro" id="IPR056826">
    <property type="entry name" value="Agd3_CE"/>
</dbReference>
<dbReference type="PANTHER" id="PTHR31002">
    <property type="entry name" value="SERIPAUPERIN"/>
    <property type="match status" value="1"/>
</dbReference>
<name>A0AB34KRJ8_9PEZI</name>
<dbReference type="InterPro" id="IPR050788">
    <property type="entry name" value="Yeast_SRP1/TIP1_CWP"/>
</dbReference>
<dbReference type="Proteomes" id="UP000803884">
    <property type="component" value="Unassembled WGS sequence"/>
</dbReference>
<dbReference type="InterPro" id="IPR056827">
    <property type="entry name" value="CBM87_Agd3"/>
</dbReference>
<feature type="domain" description="Agd3 CBM87" evidence="3">
    <location>
        <begin position="33"/>
        <end position="250"/>
    </location>
</feature>
<feature type="domain" description="Agd3 C-terminal" evidence="4">
    <location>
        <begin position="634"/>
        <end position="702"/>
    </location>
</feature>
<reference evidence="5 6" key="1">
    <citation type="journal article" date="2020" name="Microbiol. Resour. Announc.">
        <title>Draft Genome Sequence of a Cladosporium Species Isolated from the Mesophotic Ascidian Didemnum maculosum.</title>
        <authorList>
            <person name="Gioti A."/>
            <person name="Siaperas R."/>
            <person name="Nikolaivits E."/>
            <person name="Le Goff G."/>
            <person name="Ouazzani J."/>
            <person name="Kotoulas G."/>
            <person name="Topakas E."/>
        </authorList>
    </citation>
    <scope>NUCLEOTIDE SEQUENCE [LARGE SCALE GENOMIC DNA]</scope>
    <source>
        <strain evidence="5 6">TM138-S3</strain>
    </source>
</reference>